<protein>
    <recommendedName>
        <fullName evidence="2">SCP domain-containing protein</fullName>
    </recommendedName>
</protein>
<evidence type="ECO:0000259" key="2">
    <source>
        <dbReference type="SMART" id="SM00198"/>
    </source>
</evidence>
<keyword evidence="1" id="KW-0732">Signal</keyword>
<comment type="caution">
    <text evidence="3">The sequence shown here is derived from an EMBL/GenBank/DDBJ whole genome shotgun (WGS) entry which is preliminary data.</text>
</comment>
<dbReference type="GeneID" id="67019863"/>
<feature type="chain" id="PRO_5035240320" description="SCP domain-containing protein" evidence="1">
    <location>
        <begin position="24"/>
        <end position="187"/>
    </location>
</feature>
<dbReference type="SMART" id="SM00198">
    <property type="entry name" value="SCP"/>
    <property type="match status" value="1"/>
</dbReference>
<dbReference type="OrthoDB" id="337038at2759"/>
<gene>
    <name evidence="3" type="ORF">ALTATR162_LOCUS7820</name>
</gene>
<evidence type="ECO:0000313" key="3">
    <source>
        <dbReference type="EMBL" id="CAG5174599.1"/>
    </source>
</evidence>
<dbReference type="EMBL" id="CAJRGZ010000022">
    <property type="protein sequence ID" value="CAG5174599.1"/>
    <property type="molecule type" value="Genomic_DNA"/>
</dbReference>
<reference evidence="3" key="1">
    <citation type="submission" date="2021-05" db="EMBL/GenBank/DDBJ databases">
        <authorList>
            <person name="Stam R."/>
        </authorList>
    </citation>
    <scope>NUCLEOTIDE SEQUENCE</scope>
    <source>
        <strain evidence="3">CS162</strain>
    </source>
</reference>
<dbReference type="Pfam" id="PF00188">
    <property type="entry name" value="CAP"/>
    <property type="match status" value="1"/>
</dbReference>
<dbReference type="RefSeq" id="XP_043171384.1">
    <property type="nucleotide sequence ID" value="XM_043315449.1"/>
</dbReference>
<dbReference type="SUPFAM" id="SSF55797">
    <property type="entry name" value="PR-1-like"/>
    <property type="match status" value="1"/>
</dbReference>
<name>A0A8J2N8D7_9PLEO</name>
<dbReference type="Proteomes" id="UP000676310">
    <property type="component" value="Unassembled WGS sequence"/>
</dbReference>
<evidence type="ECO:0000313" key="4">
    <source>
        <dbReference type="Proteomes" id="UP000676310"/>
    </source>
</evidence>
<dbReference type="PANTHER" id="PTHR10334">
    <property type="entry name" value="CYSTEINE-RICH SECRETORY PROTEIN-RELATED"/>
    <property type="match status" value="1"/>
</dbReference>
<dbReference type="InterPro" id="IPR001283">
    <property type="entry name" value="CRISP-related"/>
</dbReference>
<dbReference type="InterPro" id="IPR014044">
    <property type="entry name" value="CAP_dom"/>
</dbReference>
<dbReference type="AlphaFoldDB" id="A0A8J2N8D7"/>
<dbReference type="Gene3D" id="3.40.33.10">
    <property type="entry name" value="CAP"/>
    <property type="match status" value="1"/>
</dbReference>
<proteinExistence type="predicted"/>
<evidence type="ECO:0000256" key="1">
    <source>
        <dbReference type="SAM" id="SignalP"/>
    </source>
</evidence>
<sequence>MKLHTLSLLSSFLLLASNSFTLANLEVRTLEKRSSPPPTDQAFIVNVLSYVNGIRSKHAATALNWDATLASFALKKSNGCKQDHTGPYGENAYNFWYIPATSAPNFAAQVQSAFNYWIRPEEVNAYKAGNLPGAYHFTQTVWKASKKIGCAFSTNRCTQNPNQEWWFYCEFSPMGNIIPYYPGNVTV</sequence>
<accession>A0A8J2N8D7</accession>
<organism evidence="3 4">
    <name type="scientific">Alternaria atra</name>
    <dbReference type="NCBI Taxonomy" id="119953"/>
    <lineage>
        <taxon>Eukaryota</taxon>
        <taxon>Fungi</taxon>
        <taxon>Dikarya</taxon>
        <taxon>Ascomycota</taxon>
        <taxon>Pezizomycotina</taxon>
        <taxon>Dothideomycetes</taxon>
        <taxon>Pleosporomycetidae</taxon>
        <taxon>Pleosporales</taxon>
        <taxon>Pleosporineae</taxon>
        <taxon>Pleosporaceae</taxon>
        <taxon>Alternaria</taxon>
        <taxon>Alternaria sect. Ulocladioides</taxon>
    </lineage>
</organism>
<keyword evidence="4" id="KW-1185">Reference proteome</keyword>
<dbReference type="InterPro" id="IPR035940">
    <property type="entry name" value="CAP_sf"/>
</dbReference>
<feature type="domain" description="SCP" evidence="2">
    <location>
        <begin position="39"/>
        <end position="179"/>
    </location>
</feature>
<dbReference type="PRINTS" id="PR00837">
    <property type="entry name" value="V5TPXLIKE"/>
</dbReference>
<feature type="signal peptide" evidence="1">
    <location>
        <begin position="1"/>
        <end position="23"/>
    </location>
</feature>